<dbReference type="EMBL" id="SRLE01000002">
    <property type="protein sequence ID" value="TGD75629.1"/>
    <property type="molecule type" value="Genomic_DNA"/>
</dbReference>
<evidence type="ECO:0000256" key="1">
    <source>
        <dbReference type="SAM" id="Coils"/>
    </source>
</evidence>
<organism evidence="3 4">
    <name type="scientific">Mangrovimicrobium sediminis</name>
    <dbReference type="NCBI Taxonomy" id="2562682"/>
    <lineage>
        <taxon>Bacteria</taxon>
        <taxon>Pseudomonadati</taxon>
        <taxon>Pseudomonadota</taxon>
        <taxon>Gammaproteobacteria</taxon>
        <taxon>Cellvibrionales</taxon>
        <taxon>Halieaceae</taxon>
        <taxon>Mangrovimicrobium</taxon>
    </lineage>
</organism>
<dbReference type="Gene3D" id="1.25.40.10">
    <property type="entry name" value="Tetratricopeptide repeat domain"/>
    <property type="match status" value="2"/>
</dbReference>
<dbReference type="AlphaFoldDB" id="A0A4Z0M7Z4"/>
<evidence type="ECO:0000313" key="3">
    <source>
        <dbReference type="EMBL" id="TGD75629.1"/>
    </source>
</evidence>
<dbReference type="OrthoDB" id="6072288at2"/>
<reference evidence="3 4" key="1">
    <citation type="submission" date="2019-04" db="EMBL/GenBank/DDBJ databases">
        <title>Taxonomy of novel Haliea sp. from mangrove soil of West Coast of India.</title>
        <authorList>
            <person name="Verma A."/>
            <person name="Kumar P."/>
            <person name="Krishnamurthi S."/>
        </authorList>
    </citation>
    <scope>NUCLEOTIDE SEQUENCE [LARGE SCALE GENOMIC DNA]</scope>
    <source>
        <strain evidence="3 4">SAOS-164</strain>
    </source>
</reference>
<dbReference type="RefSeq" id="WP_135440881.1">
    <property type="nucleotide sequence ID" value="NZ_SRLE01000002.1"/>
</dbReference>
<evidence type="ECO:0000313" key="4">
    <source>
        <dbReference type="Proteomes" id="UP000298050"/>
    </source>
</evidence>
<sequence>MTGAVCRRVLAALCLSWAPLAVAQPAEDAAPRIDLRYGVTLYHYYQQQYFDALTELSAAQAMDLLPVNAGAAELLRGGISLSYGMDREARRIFETLLDTTDQNVDRDRVWFYLGKLAWRRGDGLASASALARMQPGYTGIVADEANYLRAVQALQRGDAAGADAALAALTDDCPFRPYYFYNQGVALAGAGELQAAAEAFRQVREIGCDDLEGRALRDRALVAAGFADLAQGEPQQARLDFLDVRLEGPESDRALLGYGWALAGRELYRDALLPWETLAARNLVSASAREGLIAIPYAYEKLGMPATALTHYRDAAQRYAQERAGVVAAIEALREGDLALLFGLENAADHAWLGGDESLPEGEHAVYLTQLISSDSVQLALQELRDLYEMQRRLALSAERLAVLRQVDDEQREAWRETLEGGRAEQLAQQRERLAAAAGQLRNQLQQAEAANDGRVLADAEQVDRWQRLERAERRARAIGDADAQARLRLLRGQLQWRDSEAFPGRLYTLQREMGELQGLVQQSEQALEAVRVAAASHNYATFDTRITDLDARVGAQREVLDGALALAEDQLRGAALAELESQRQFLALGEGRARLAVARLYDRASPDVPR</sequence>
<protein>
    <recommendedName>
        <fullName evidence="5">Tetratricopeptide repeat protein</fullName>
    </recommendedName>
</protein>
<feature type="signal peptide" evidence="2">
    <location>
        <begin position="1"/>
        <end position="23"/>
    </location>
</feature>
<gene>
    <name evidence="3" type="ORF">E4634_01700</name>
</gene>
<dbReference type="InterPro" id="IPR011990">
    <property type="entry name" value="TPR-like_helical_dom_sf"/>
</dbReference>
<dbReference type="SUPFAM" id="SSF48452">
    <property type="entry name" value="TPR-like"/>
    <property type="match status" value="1"/>
</dbReference>
<evidence type="ECO:0008006" key="5">
    <source>
        <dbReference type="Google" id="ProtNLM"/>
    </source>
</evidence>
<accession>A0A4Z0M7Z4</accession>
<comment type="caution">
    <text evidence="3">The sequence shown here is derived from an EMBL/GenBank/DDBJ whole genome shotgun (WGS) entry which is preliminary data.</text>
</comment>
<keyword evidence="4" id="KW-1185">Reference proteome</keyword>
<proteinExistence type="predicted"/>
<dbReference type="Proteomes" id="UP000298050">
    <property type="component" value="Unassembled WGS sequence"/>
</dbReference>
<feature type="chain" id="PRO_5021284517" description="Tetratricopeptide repeat protein" evidence="2">
    <location>
        <begin position="24"/>
        <end position="611"/>
    </location>
</feature>
<evidence type="ECO:0000256" key="2">
    <source>
        <dbReference type="SAM" id="SignalP"/>
    </source>
</evidence>
<keyword evidence="2" id="KW-0732">Signal</keyword>
<name>A0A4Z0M7Z4_9GAMM</name>
<feature type="coiled-coil region" evidence="1">
    <location>
        <begin position="424"/>
        <end position="451"/>
    </location>
</feature>
<keyword evidence="1" id="KW-0175">Coiled coil</keyword>